<accession>A0ABU2K0I9</accession>
<dbReference type="Pfam" id="PF03994">
    <property type="entry name" value="DUF350"/>
    <property type="match status" value="1"/>
</dbReference>
<keyword evidence="3" id="KW-1003">Cell membrane</keyword>
<feature type="transmembrane region" description="Helical" evidence="7">
    <location>
        <begin position="12"/>
        <end position="29"/>
    </location>
</feature>
<name>A0ABU2K0I9_9ACTN</name>
<protein>
    <submittedName>
        <fullName evidence="8">DUF350 domain-containing protein</fullName>
    </submittedName>
</protein>
<dbReference type="Proteomes" id="UP001183410">
    <property type="component" value="Unassembled WGS sequence"/>
</dbReference>
<keyword evidence="9" id="KW-1185">Reference proteome</keyword>
<evidence type="ECO:0000313" key="9">
    <source>
        <dbReference type="Proteomes" id="UP001183410"/>
    </source>
</evidence>
<keyword evidence="6 7" id="KW-0472">Membrane</keyword>
<gene>
    <name evidence="8" type="ORF">RM844_31005</name>
</gene>
<keyword evidence="5 7" id="KW-1133">Transmembrane helix</keyword>
<evidence type="ECO:0000256" key="6">
    <source>
        <dbReference type="ARBA" id="ARBA00023136"/>
    </source>
</evidence>
<dbReference type="RefSeq" id="WP_311670772.1">
    <property type="nucleotide sequence ID" value="NZ_JAVREO010000031.1"/>
</dbReference>
<proteinExistence type="inferred from homology"/>
<reference evidence="9" key="1">
    <citation type="submission" date="2023-07" db="EMBL/GenBank/DDBJ databases">
        <title>30 novel species of actinomycetes from the DSMZ collection.</title>
        <authorList>
            <person name="Nouioui I."/>
        </authorList>
    </citation>
    <scope>NUCLEOTIDE SEQUENCE [LARGE SCALE GENOMIC DNA]</scope>
    <source>
        <strain evidence="9">DSM 44915</strain>
    </source>
</reference>
<feature type="transmembrane region" description="Helical" evidence="7">
    <location>
        <begin position="49"/>
        <end position="69"/>
    </location>
</feature>
<keyword evidence="4 7" id="KW-0812">Transmembrane</keyword>
<evidence type="ECO:0000256" key="1">
    <source>
        <dbReference type="ARBA" id="ARBA00004651"/>
    </source>
</evidence>
<comment type="caution">
    <text evidence="8">The sequence shown here is derived from an EMBL/GenBank/DDBJ whole genome shotgun (WGS) entry which is preliminary data.</text>
</comment>
<evidence type="ECO:0000256" key="2">
    <source>
        <dbReference type="ARBA" id="ARBA00005779"/>
    </source>
</evidence>
<dbReference type="InterPro" id="IPR007140">
    <property type="entry name" value="DUF350"/>
</dbReference>
<feature type="transmembrane region" description="Helical" evidence="7">
    <location>
        <begin position="81"/>
        <end position="106"/>
    </location>
</feature>
<evidence type="ECO:0000256" key="7">
    <source>
        <dbReference type="SAM" id="Phobius"/>
    </source>
</evidence>
<evidence type="ECO:0000313" key="8">
    <source>
        <dbReference type="EMBL" id="MDT0270710.1"/>
    </source>
</evidence>
<comment type="similarity">
    <text evidence="2">Belongs to the UPF0719 family.</text>
</comment>
<comment type="subcellular location">
    <subcellularLocation>
        <location evidence="1">Cell membrane</location>
        <topology evidence="1">Multi-pass membrane protein</topology>
    </subcellularLocation>
</comment>
<dbReference type="EMBL" id="JAVREO010000031">
    <property type="protein sequence ID" value="MDT0270710.1"/>
    <property type="molecule type" value="Genomic_DNA"/>
</dbReference>
<evidence type="ECO:0000256" key="3">
    <source>
        <dbReference type="ARBA" id="ARBA00022475"/>
    </source>
</evidence>
<evidence type="ECO:0000256" key="4">
    <source>
        <dbReference type="ARBA" id="ARBA00022692"/>
    </source>
</evidence>
<organism evidence="8 9">
    <name type="scientific">Streptomyces chisholmiae</name>
    <dbReference type="NCBI Taxonomy" id="3075540"/>
    <lineage>
        <taxon>Bacteria</taxon>
        <taxon>Bacillati</taxon>
        <taxon>Actinomycetota</taxon>
        <taxon>Actinomycetes</taxon>
        <taxon>Kitasatosporales</taxon>
        <taxon>Streptomycetaceae</taxon>
        <taxon>Streptomyces</taxon>
    </lineage>
</organism>
<evidence type="ECO:0000256" key="5">
    <source>
        <dbReference type="ARBA" id="ARBA00022989"/>
    </source>
</evidence>
<sequence>MGDIFQSAGEALLYGLIGFLVMGLGFVALDLVTPRRLADVVWRERNRGAAVVLGGQMLGVGLVVTKAIGASESEDGLGYGLLSTGVYGVVGVLLMTAVFALVGLLAPGPMGAAIFEDRDERPHPAAWVQAVTYVGTGLMVGAALS</sequence>